<sequence length="254" mass="28861">MISEINKLLNLKNILITIALILIMPVINLIILTPKNAYTNYYQFFLDVTGNVVALSFPLIITVVYAVKMTNEKRNSYLAYVQMRTELKKYYLTKLKVAALIGFGAGFLYVFIPTIFTLYLAPQMGLVYIDHLNPQMTIFEPFNTIVNLGKFPFIFIYSLWLGINGVAYSVLAQLLVLRISNIFVAFFSTTILYVLFELLTQAIPFLNAYSPINTLFPYSSTVNIAWWVLLVPLLLIILSSTILSRGILNAKIEI</sequence>
<dbReference type="RefSeq" id="WP_133363045.1">
    <property type="nucleotide sequence ID" value="NZ_CP037940.1"/>
</dbReference>
<dbReference type="Proteomes" id="UP000292886">
    <property type="component" value="Chromosome"/>
</dbReference>
<proteinExistence type="predicted"/>
<name>A0A4P6YTF7_9LACO</name>
<feature type="transmembrane region" description="Helical" evidence="1">
    <location>
        <begin position="97"/>
        <end position="121"/>
    </location>
</feature>
<protein>
    <submittedName>
        <fullName evidence="2">Uncharacterized protein</fullName>
    </submittedName>
</protein>
<evidence type="ECO:0000313" key="3">
    <source>
        <dbReference type="Proteomes" id="UP000292886"/>
    </source>
</evidence>
<dbReference type="EMBL" id="CP037940">
    <property type="protein sequence ID" value="QBO35966.1"/>
    <property type="molecule type" value="Genomic_DNA"/>
</dbReference>
<reference evidence="3" key="1">
    <citation type="submission" date="2019-03" db="EMBL/GenBank/DDBJ databases">
        <title>Weissella sp. 26KH-42 Genome sequencing.</title>
        <authorList>
            <person name="Heo J."/>
            <person name="Kim S.-J."/>
            <person name="Kim J.-S."/>
            <person name="Hong S.-B."/>
            <person name="Kwon S.-W."/>
        </authorList>
    </citation>
    <scope>NUCLEOTIDE SEQUENCE [LARGE SCALE GENOMIC DNA]</scope>
    <source>
        <strain evidence="3">26KH-42</strain>
    </source>
</reference>
<feature type="transmembrane region" description="Helical" evidence="1">
    <location>
        <begin position="44"/>
        <end position="67"/>
    </location>
</feature>
<evidence type="ECO:0000313" key="2">
    <source>
        <dbReference type="EMBL" id="QBO35966.1"/>
    </source>
</evidence>
<evidence type="ECO:0000256" key="1">
    <source>
        <dbReference type="SAM" id="Phobius"/>
    </source>
</evidence>
<keyword evidence="3" id="KW-1185">Reference proteome</keyword>
<organism evidence="2 3">
    <name type="scientific">Periweissella cryptocerci</name>
    <dbReference type="NCBI Taxonomy" id="2506420"/>
    <lineage>
        <taxon>Bacteria</taxon>
        <taxon>Bacillati</taxon>
        <taxon>Bacillota</taxon>
        <taxon>Bacilli</taxon>
        <taxon>Lactobacillales</taxon>
        <taxon>Lactobacillaceae</taxon>
        <taxon>Periweissella</taxon>
    </lineage>
</organism>
<feature type="transmembrane region" description="Helical" evidence="1">
    <location>
        <begin position="151"/>
        <end position="171"/>
    </location>
</feature>
<keyword evidence="1" id="KW-0472">Membrane</keyword>
<accession>A0A4P6YTF7</accession>
<gene>
    <name evidence="2" type="ORF">EQG49_05580</name>
</gene>
<dbReference type="AlphaFoldDB" id="A0A4P6YTF7"/>
<feature type="transmembrane region" description="Helical" evidence="1">
    <location>
        <begin position="224"/>
        <end position="248"/>
    </location>
</feature>
<feature type="transmembrane region" description="Helical" evidence="1">
    <location>
        <begin position="183"/>
        <end position="204"/>
    </location>
</feature>
<dbReference type="KEGG" id="wei:EQG49_05580"/>
<dbReference type="OrthoDB" id="2573593at2"/>
<keyword evidence="1" id="KW-0812">Transmembrane</keyword>
<keyword evidence="1" id="KW-1133">Transmembrane helix</keyword>
<feature type="transmembrane region" description="Helical" evidence="1">
    <location>
        <begin position="12"/>
        <end position="32"/>
    </location>
</feature>